<feature type="domain" description="CUB" evidence="6">
    <location>
        <begin position="37"/>
        <end position="157"/>
    </location>
</feature>
<keyword evidence="8" id="KW-1185">Reference proteome</keyword>
<evidence type="ECO:0000313" key="8">
    <source>
        <dbReference type="Proteomes" id="UP001642540"/>
    </source>
</evidence>
<evidence type="ECO:0000259" key="6">
    <source>
        <dbReference type="PROSITE" id="PS01180"/>
    </source>
</evidence>
<keyword evidence="1" id="KW-0677">Repeat</keyword>
<feature type="compositionally biased region" description="Pro residues" evidence="4">
    <location>
        <begin position="311"/>
        <end position="320"/>
    </location>
</feature>
<accession>A0ABP1QFV0</accession>
<comment type="caution">
    <text evidence="7">The sequence shown here is derived from an EMBL/GenBank/DDBJ whole genome shotgun (WGS) entry which is preliminary data.</text>
</comment>
<evidence type="ECO:0000256" key="5">
    <source>
        <dbReference type="SAM" id="SignalP"/>
    </source>
</evidence>
<keyword evidence="2" id="KW-1015">Disulfide bond</keyword>
<sequence>MKLRISLFLAALAAPTTLISAQKLSEIPSEFDQETRCGATIEADSGTLIVPSSGQTIAPGSLCVFTIHLQTTATFRLNISSLNISGSQQEDLDCSAASVRIYSLTNLVPSDNIEGYTFCNDNPPPAGGSLFLSGNLATVIYQSSNESLGFTLNFEGIGFQPIPVTHESSYSSATSGLIRYPVEGEYEPNRVTTWLVKTSPSNPNLKLDVVIQTADFEECPNSTPENRCLCDALIIYEVSAIGQLTENQRVCGPTEEDLVLEGLSPNIIVAFFTDFIDIEGQGTGFEVLYRPSSNGTTTTSVPSTTTTPTPTTTPPRPPPSSNYTTECGGLLSGTQGLVEYKLGESVPRNERCIWTVRTPYRSRIKFSMIEPTTNDPDNNVRIYMVYSTGNLYEYTFPMHRPSEIIMNGTMAWVLFQSNSTGNGFAFSFTAEPDFDNSILFYEDFNEVVSDAAIAHHRFPESGPYRNLEMSTFVFMRPTDRPESQIEVNITSLLTETGEGSRCRDVIHVFRLLDYNSEDVFNPGAHITGLTPDAGICEITPSYPFYMKAHGILILFVSDQQGRSDGFELDVRLVG</sequence>
<feature type="domain" description="CUB" evidence="6">
    <location>
        <begin position="166"/>
        <end position="292"/>
    </location>
</feature>
<dbReference type="PROSITE" id="PS01180">
    <property type="entry name" value="CUB"/>
    <property type="match status" value="2"/>
</dbReference>
<dbReference type="EMBL" id="CAXLJM020000030">
    <property type="protein sequence ID" value="CAL8097831.1"/>
    <property type="molecule type" value="Genomic_DNA"/>
</dbReference>
<gene>
    <name evidence="7" type="ORF">ODALV1_LOCUS9756</name>
</gene>
<dbReference type="InterPro" id="IPR035914">
    <property type="entry name" value="Sperma_CUB_dom_sf"/>
</dbReference>
<keyword evidence="5" id="KW-0732">Signal</keyword>
<evidence type="ECO:0000313" key="7">
    <source>
        <dbReference type="EMBL" id="CAL8097831.1"/>
    </source>
</evidence>
<dbReference type="SUPFAM" id="SSF49854">
    <property type="entry name" value="Spermadhesin, CUB domain"/>
    <property type="match status" value="3"/>
</dbReference>
<feature type="compositionally biased region" description="Low complexity" evidence="4">
    <location>
        <begin position="291"/>
        <end position="310"/>
    </location>
</feature>
<evidence type="ECO:0000256" key="2">
    <source>
        <dbReference type="ARBA" id="ARBA00023157"/>
    </source>
</evidence>
<proteinExistence type="predicted"/>
<dbReference type="InterPro" id="IPR000859">
    <property type="entry name" value="CUB_dom"/>
</dbReference>
<dbReference type="Proteomes" id="UP001642540">
    <property type="component" value="Unassembled WGS sequence"/>
</dbReference>
<dbReference type="CDD" id="cd00041">
    <property type="entry name" value="CUB"/>
    <property type="match status" value="1"/>
</dbReference>
<reference evidence="7 8" key="1">
    <citation type="submission" date="2024-08" db="EMBL/GenBank/DDBJ databases">
        <authorList>
            <person name="Cucini C."/>
            <person name="Frati F."/>
        </authorList>
    </citation>
    <scope>NUCLEOTIDE SEQUENCE [LARGE SCALE GENOMIC DNA]</scope>
</reference>
<name>A0ABP1QFV0_9HEXA</name>
<evidence type="ECO:0000256" key="4">
    <source>
        <dbReference type="SAM" id="MobiDB-lite"/>
    </source>
</evidence>
<feature type="chain" id="PRO_5046846380" description="CUB domain-containing protein" evidence="5">
    <location>
        <begin position="22"/>
        <end position="574"/>
    </location>
</feature>
<dbReference type="SMART" id="SM00042">
    <property type="entry name" value="CUB"/>
    <property type="match status" value="2"/>
</dbReference>
<comment type="caution">
    <text evidence="3">Lacks conserved residue(s) required for the propagation of feature annotation.</text>
</comment>
<dbReference type="PANTHER" id="PTHR24251">
    <property type="entry name" value="OVOCHYMASE-RELATED"/>
    <property type="match status" value="1"/>
</dbReference>
<organism evidence="7 8">
    <name type="scientific">Orchesella dallaii</name>
    <dbReference type="NCBI Taxonomy" id="48710"/>
    <lineage>
        <taxon>Eukaryota</taxon>
        <taxon>Metazoa</taxon>
        <taxon>Ecdysozoa</taxon>
        <taxon>Arthropoda</taxon>
        <taxon>Hexapoda</taxon>
        <taxon>Collembola</taxon>
        <taxon>Entomobryomorpha</taxon>
        <taxon>Entomobryoidea</taxon>
        <taxon>Orchesellidae</taxon>
        <taxon>Orchesellinae</taxon>
        <taxon>Orchesella</taxon>
    </lineage>
</organism>
<feature type="signal peptide" evidence="5">
    <location>
        <begin position="1"/>
        <end position="21"/>
    </location>
</feature>
<evidence type="ECO:0000256" key="3">
    <source>
        <dbReference type="PROSITE-ProRule" id="PRU00059"/>
    </source>
</evidence>
<feature type="region of interest" description="Disordered" evidence="4">
    <location>
        <begin position="290"/>
        <end position="323"/>
    </location>
</feature>
<evidence type="ECO:0000256" key="1">
    <source>
        <dbReference type="ARBA" id="ARBA00022737"/>
    </source>
</evidence>
<protein>
    <recommendedName>
        <fullName evidence="6">CUB domain-containing protein</fullName>
    </recommendedName>
</protein>
<dbReference type="Gene3D" id="2.60.120.290">
    <property type="entry name" value="Spermadhesin, CUB domain"/>
    <property type="match status" value="3"/>
</dbReference>